<comment type="caution">
    <text evidence="3">The sequence shown here is derived from an EMBL/GenBank/DDBJ whole genome shotgun (WGS) entry which is preliminary data.</text>
</comment>
<dbReference type="InterPro" id="IPR041222">
    <property type="entry name" value="PriA_3primeBD"/>
</dbReference>
<dbReference type="EMBL" id="JBHSWD010000001">
    <property type="protein sequence ID" value="MFC6592113.1"/>
    <property type="molecule type" value="Genomic_DNA"/>
</dbReference>
<accession>A0ABW1YDK5</accession>
<evidence type="ECO:0000256" key="1">
    <source>
        <dbReference type="SAM" id="MobiDB-lite"/>
    </source>
</evidence>
<feature type="domain" description="Primosomal protein N' 3' DNA-binding" evidence="2">
    <location>
        <begin position="12"/>
        <end position="101"/>
    </location>
</feature>
<keyword evidence="4" id="KW-1185">Reference proteome</keyword>
<evidence type="ECO:0000313" key="3">
    <source>
        <dbReference type="EMBL" id="MFC6592113.1"/>
    </source>
</evidence>
<evidence type="ECO:0000313" key="4">
    <source>
        <dbReference type="Proteomes" id="UP001596297"/>
    </source>
</evidence>
<dbReference type="Proteomes" id="UP001596297">
    <property type="component" value="Unassembled WGS sequence"/>
</dbReference>
<dbReference type="Pfam" id="PF17764">
    <property type="entry name" value="PriA_3primeBD"/>
    <property type="match status" value="1"/>
</dbReference>
<organism evidence="3 4">
    <name type="scientific">Deinococcus lacus</name>
    <dbReference type="NCBI Taxonomy" id="392561"/>
    <lineage>
        <taxon>Bacteria</taxon>
        <taxon>Thermotogati</taxon>
        <taxon>Deinococcota</taxon>
        <taxon>Deinococci</taxon>
        <taxon>Deinococcales</taxon>
        <taxon>Deinococcaceae</taxon>
        <taxon>Deinococcus</taxon>
    </lineage>
</organism>
<dbReference type="InterPro" id="IPR042115">
    <property type="entry name" value="PriA_3primeBD_sf"/>
</dbReference>
<name>A0ABW1YDK5_9DEIO</name>
<dbReference type="Gene3D" id="3.40.1440.60">
    <property type="entry name" value="PriA, 3(prime) DNA-binding domain"/>
    <property type="match status" value="1"/>
</dbReference>
<sequence>MTLKADPAAGWQVVIQRPLPAYDFGAPHGWDEDVPVGCRVMVPWRGELVMGLVVGPTGQPGGHRLREVVAVLDSPVRPWVQPAVVRALTGWATDYQIPAGLLWSDLLGAGWSTDHLRHLVRAIPGTDLSAFGESSLVPAHEWQPAGQFEPALLDAVREQGLLDEELLPVPRTRPAVEAVAWREVPAASSHQSALQVRPDWSGTLTAKGQQAWNWLQQHGPQTSAGAWAKGAGVSQSVVQTVMRAGAVQETEVAVYPPAWQWLQQRGPQPSVSAWAQGAGVSASAATGLLARGWARLTEQPAPPPELPAPGAPWLPPECCSARWPHCRRALANQRRQGPSPLGQPGAATGAHLASWRQRAGAGP</sequence>
<reference evidence="4" key="1">
    <citation type="journal article" date="2019" name="Int. J. Syst. Evol. Microbiol.">
        <title>The Global Catalogue of Microorganisms (GCM) 10K type strain sequencing project: providing services to taxonomists for standard genome sequencing and annotation.</title>
        <authorList>
            <consortium name="The Broad Institute Genomics Platform"/>
            <consortium name="The Broad Institute Genome Sequencing Center for Infectious Disease"/>
            <person name="Wu L."/>
            <person name="Ma J."/>
        </authorList>
    </citation>
    <scope>NUCLEOTIDE SEQUENCE [LARGE SCALE GENOMIC DNA]</scope>
    <source>
        <strain evidence="4">CGMCC 1.15772</strain>
    </source>
</reference>
<gene>
    <name evidence="3" type="ORF">ACFP81_08930</name>
</gene>
<protein>
    <recommendedName>
        <fullName evidence="2">Primosomal protein N' 3' DNA-binding domain-containing protein</fullName>
    </recommendedName>
</protein>
<dbReference type="RefSeq" id="WP_380083126.1">
    <property type="nucleotide sequence ID" value="NZ_JBHSWD010000001.1"/>
</dbReference>
<proteinExistence type="predicted"/>
<evidence type="ECO:0000259" key="2">
    <source>
        <dbReference type="Pfam" id="PF17764"/>
    </source>
</evidence>
<feature type="region of interest" description="Disordered" evidence="1">
    <location>
        <begin position="332"/>
        <end position="363"/>
    </location>
</feature>